<dbReference type="InterPro" id="IPR007110">
    <property type="entry name" value="Ig-like_dom"/>
</dbReference>
<evidence type="ECO:0000259" key="1">
    <source>
        <dbReference type="PROSITE" id="PS50835"/>
    </source>
</evidence>
<organism evidence="2">
    <name type="scientific">Poeciliopsis prolifica</name>
    <name type="common">blackstripe livebearer</name>
    <dbReference type="NCBI Taxonomy" id="188132"/>
    <lineage>
        <taxon>Eukaryota</taxon>
        <taxon>Metazoa</taxon>
        <taxon>Chordata</taxon>
        <taxon>Craniata</taxon>
        <taxon>Vertebrata</taxon>
        <taxon>Euteleostomi</taxon>
        <taxon>Actinopterygii</taxon>
        <taxon>Neopterygii</taxon>
        <taxon>Teleostei</taxon>
        <taxon>Neoteleostei</taxon>
        <taxon>Acanthomorphata</taxon>
        <taxon>Ovalentaria</taxon>
        <taxon>Atherinomorphae</taxon>
        <taxon>Cyprinodontiformes</taxon>
        <taxon>Poeciliidae</taxon>
        <taxon>Poeciliinae</taxon>
        <taxon>Poeciliopsis</taxon>
    </lineage>
</organism>
<evidence type="ECO:0000313" key="2">
    <source>
        <dbReference type="EMBL" id="JAO05766.1"/>
    </source>
</evidence>
<dbReference type="InterPro" id="IPR013783">
    <property type="entry name" value="Ig-like_fold"/>
</dbReference>
<reference evidence="2" key="1">
    <citation type="submission" date="2014-12" db="EMBL/GenBank/DDBJ databases">
        <title>Parallel Evolution in Life History Adaptation Evident in the Tissue-Specific Poeciliopsis prolifica transcriptome.</title>
        <authorList>
            <person name="Jue N.K."/>
            <person name="Foley R.J."/>
            <person name="Obergfell C."/>
            <person name="Reznick D.N."/>
            <person name="O'Neill R.J."/>
            <person name="O'Neill M.J."/>
        </authorList>
    </citation>
    <scope>NUCLEOTIDE SEQUENCE</scope>
</reference>
<feature type="non-terminal residue" evidence="2">
    <location>
        <position position="116"/>
    </location>
</feature>
<dbReference type="SUPFAM" id="SSF48726">
    <property type="entry name" value="Immunoglobulin"/>
    <property type="match status" value="1"/>
</dbReference>
<dbReference type="PROSITE" id="PS50835">
    <property type="entry name" value="IG_LIKE"/>
    <property type="match status" value="1"/>
</dbReference>
<dbReference type="InterPro" id="IPR036179">
    <property type="entry name" value="Ig-like_dom_sf"/>
</dbReference>
<protein>
    <submittedName>
        <fullName evidence="2">BTNL2</fullName>
    </submittedName>
</protein>
<feature type="non-terminal residue" evidence="2">
    <location>
        <position position="1"/>
    </location>
</feature>
<dbReference type="EMBL" id="GBYX01475911">
    <property type="protein sequence ID" value="JAO05766.1"/>
    <property type="molecule type" value="Transcribed_RNA"/>
</dbReference>
<sequence>LLGDCRVEWLQVEPKHRIIHVWENGSDQPGPQTLRGKTSMEEKLITAGDLSLTLEGFTEDNSGKYKCIIYGKHGRILQEKTIQVQMKGELIDLFINLSQFVYLSCLHCRDSSGPEP</sequence>
<feature type="domain" description="Ig-like" evidence="1">
    <location>
        <begin position="1"/>
        <end position="83"/>
    </location>
</feature>
<gene>
    <name evidence="2" type="primary">BTNL2</name>
</gene>
<name>A0A0S7EKL2_9TELE</name>
<dbReference type="AlphaFoldDB" id="A0A0S7EKL2"/>
<proteinExistence type="predicted"/>
<dbReference type="Gene3D" id="2.60.40.10">
    <property type="entry name" value="Immunoglobulins"/>
    <property type="match status" value="1"/>
</dbReference>
<accession>A0A0S7EKL2</accession>